<dbReference type="AlphaFoldDB" id="A0AAD8EJN5"/>
<reference evidence="1" key="2">
    <citation type="submission" date="2023-05" db="EMBL/GenBank/DDBJ databases">
        <authorList>
            <person name="Fouks B."/>
        </authorList>
    </citation>
    <scope>NUCLEOTIDE SEQUENCE</scope>
    <source>
        <strain evidence="1">Stay&amp;Tobe</strain>
        <tissue evidence="1">Testes</tissue>
    </source>
</reference>
<name>A0AAD8EJN5_DIPPU</name>
<feature type="non-terminal residue" evidence="1">
    <location>
        <position position="132"/>
    </location>
</feature>
<comment type="caution">
    <text evidence="1">The sequence shown here is derived from an EMBL/GenBank/DDBJ whole genome shotgun (WGS) entry which is preliminary data.</text>
</comment>
<dbReference type="Proteomes" id="UP001233999">
    <property type="component" value="Unassembled WGS sequence"/>
</dbReference>
<keyword evidence="2" id="KW-1185">Reference proteome</keyword>
<evidence type="ECO:0000313" key="1">
    <source>
        <dbReference type="EMBL" id="KAJ9591972.1"/>
    </source>
</evidence>
<feature type="non-terminal residue" evidence="1">
    <location>
        <position position="1"/>
    </location>
</feature>
<sequence>CEAVDVCVTAGFVNKSLLRGGTGGGARGAFEPVLGVKAAGANSTGTACLSGIEDCDKDWQRPLGPPRAGNLTLQQQLAERPVERVSIVIDASPATPNLQWAHRRWTEMLQFVASMACWEMVSPVKVLTGGGW</sequence>
<accession>A0AAD8EJN5</accession>
<dbReference type="EMBL" id="JASPKZ010003851">
    <property type="protein sequence ID" value="KAJ9591972.1"/>
    <property type="molecule type" value="Genomic_DNA"/>
</dbReference>
<protein>
    <submittedName>
        <fullName evidence="1">Uncharacterized protein</fullName>
    </submittedName>
</protein>
<evidence type="ECO:0000313" key="2">
    <source>
        <dbReference type="Proteomes" id="UP001233999"/>
    </source>
</evidence>
<reference evidence="1" key="1">
    <citation type="journal article" date="2023" name="IScience">
        <title>Live-bearing cockroach genome reveals convergent evolutionary mechanisms linked to viviparity in insects and beyond.</title>
        <authorList>
            <person name="Fouks B."/>
            <person name="Harrison M.C."/>
            <person name="Mikhailova A.A."/>
            <person name="Marchal E."/>
            <person name="English S."/>
            <person name="Carruthers M."/>
            <person name="Jennings E.C."/>
            <person name="Chiamaka E.L."/>
            <person name="Frigard R.A."/>
            <person name="Pippel M."/>
            <person name="Attardo G.M."/>
            <person name="Benoit J.B."/>
            <person name="Bornberg-Bauer E."/>
            <person name="Tobe S.S."/>
        </authorList>
    </citation>
    <scope>NUCLEOTIDE SEQUENCE</scope>
    <source>
        <strain evidence="1">Stay&amp;Tobe</strain>
    </source>
</reference>
<proteinExistence type="predicted"/>
<gene>
    <name evidence="1" type="ORF">L9F63_001484</name>
</gene>
<organism evidence="1 2">
    <name type="scientific">Diploptera punctata</name>
    <name type="common">Pacific beetle cockroach</name>
    <dbReference type="NCBI Taxonomy" id="6984"/>
    <lineage>
        <taxon>Eukaryota</taxon>
        <taxon>Metazoa</taxon>
        <taxon>Ecdysozoa</taxon>
        <taxon>Arthropoda</taxon>
        <taxon>Hexapoda</taxon>
        <taxon>Insecta</taxon>
        <taxon>Pterygota</taxon>
        <taxon>Neoptera</taxon>
        <taxon>Polyneoptera</taxon>
        <taxon>Dictyoptera</taxon>
        <taxon>Blattodea</taxon>
        <taxon>Blaberoidea</taxon>
        <taxon>Blaberidae</taxon>
        <taxon>Diplopterinae</taxon>
        <taxon>Diploptera</taxon>
    </lineage>
</organism>